<evidence type="ECO:0000256" key="3">
    <source>
        <dbReference type="ARBA" id="ARBA00020784"/>
    </source>
</evidence>
<dbReference type="CDD" id="cd07043">
    <property type="entry name" value="STAS_anti-anti-sigma_factors"/>
    <property type="match status" value="1"/>
</dbReference>
<dbReference type="Pfam" id="PF01740">
    <property type="entry name" value="STAS"/>
    <property type="match status" value="1"/>
</dbReference>
<sequence>MQLLFDSFNEFLIIKFKGELDHHSTEEARKIIDDHYFKDNKKKVILDLRDVVFMDSSGIGLIMGRYKLFKESGGEVFIVSSNPYLDRILQMSGIFKIMKIYSSIDSAIDNN</sequence>
<dbReference type="KEGG" id="spoa:EQM13_11250"/>
<protein>
    <recommendedName>
        <fullName evidence="3 6">Anti-sigma F factor antagonist</fullName>
    </recommendedName>
    <alternativeName>
        <fullName evidence="6">Stage II sporulation protein</fullName>
    </alternativeName>
</protein>
<dbReference type="RefSeq" id="WP_071139029.1">
    <property type="nucleotide sequence ID" value="NZ_CP035282.1"/>
</dbReference>
<dbReference type="NCBIfam" id="TIGR00377">
    <property type="entry name" value="ant_ant_sig"/>
    <property type="match status" value="1"/>
</dbReference>
<gene>
    <name evidence="8" type="primary">spoIIAA</name>
    <name evidence="8" type="ORF">EQM13_11250</name>
</gene>
<dbReference type="PROSITE" id="PS50801">
    <property type="entry name" value="STAS"/>
    <property type="match status" value="1"/>
</dbReference>
<evidence type="ECO:0000256" key="1">
    <source>
        <dbReference type="ARBA" id="ARBA00001976"/>
    </source>
</evidence>
<dbReference type="Gene3D" id="3.30.750.24">
    <property type="entry name" value="STAS domain"/>
    <property type="match status" value="1"/>
</dbReference>
<keyword evidence="9" id="KW-1185">Reference proteome</keyword>
<evidence type="ECO:0000256" key="4">
    <source>
        <dbReference type="ARBA" id="ARBA00022553"/>
    </source>
</evidence>
<dbReference type="PANTHER" id="PTHR33495">
    <property type="entry name" value="ANTI-SIGMA FACTOR ANTAGONIST TM_1081-RELATED-RELATED"/>
    <property type="match status" value="1"/>
</dbReference>
<dbReference type="GO" id="GO:0043856">
    <property type="term" value="F:anti-sigma factor antagonist activity"/>
    <property type="evidence" value="ECO:0007669"/>
    <property type="project" value="InterPro"/>
</dbReference>
<reference evidence="9" key="1">
    <citation type="submission" date="2019-01" db="EMBL/GenBank/DDBJ databases">
        <title>Draft genomes of a novel of Sporanaerobacter strains.</title>
        <authorList>
            <person name="Ma S."/>
        </authorList>
    </citation>
    <scope>NUCLEOTIDE SEQUENCE [LARGE SCALE GENOMIC DNA]</scope>
    <source>
        <strain evidence="9">NJN-17</strain>
    </source>
</reference>
<organism evidence="8 9">
    <name type="scientific">Acidilutibacter cellobiosedens</name>
    <dbReference type="NCBI Taxonomy" id="2507161"/>
    <lineage>
        <taxon>Bacteria</taxon>
        <taxon>Bacillati</taxon>
        <taxon>Bacillota</taxon>
        <taxon>Tissierellia</taxon>
        <taxon>Tissierellales</taxon>
        <taxon>Acidilutibacteraceae</taxon>
        <taxon>Acidilutibacter</taxon>
    </lineage>
</organism>
<evidence type="ECO:0000256" key="6">
    <source>
        <dbReference type="RuleBase" id="RU003749"/>
    </source>
</evidence>
<evidence type="ECO:0000256" key="2">
    <source>
        <dbReference type="ARBA" id="ARBA00009013"/>
    </source>
</evidence>
<dbReference type="AlphaFoldDB" id="A0A410QDQ4"/>
<dbReference type="SUPFAM" id="SSF52091">
    <property type="entry name" value="SpoIIaa-like"/>
    <property type="match status" value="1"/>
</dbReference>
<dbReference type="Proteomes" id="UP000287969">
    <property type="component" value="Chromosome"/>
</dbReference>
<dbReference type="InterPro" id="IPR003658">
    <property type="entry name" value="Anti-sigma_ant"/>
</dbReference>
<dbReference type="InterPro" id="IPR014237">
    <property type="entry name" value="Anti-sigma_F_ant"/>
</dbReference>
<evidence type="ECO:0000256" key="5">
    <source>
        <dbReference type="ARBA" id="ARBA00022969"/>
    </source>
</evidence>
<evidence type="ECO:0000313" key="9">
    <source>
        <dbReference type="Proteomes" id="UP000287969"/>
    </source>
</evidence>
<keyword evidence="5" id="KW-0749">Sporulation</keyword>
<feature type="domain" description="STAS" evidence="7">
    <location>
        <begin position="1"/>
        <end position="111"/>
    </location>
</feature>
<comment type="function">
    <text evidence="1">In the phosphorylated form it could act as an anti-anti-sigma factor that counteracts SpoIIAB and thus releases sigma f from inhibition.</text>
</comment>
<keyword evidence="4" id="KW-0597">Phosphoprotein</keyword>
<dbReference type="NCBIfam" id="TIGR02886">
    <property type="entry name" value="spore_II_AA"/>
    <property type="match status" value="1"/>
</dbReference>
<name>A0A410QDQ4_9FIRM</name>
<dbReference type="PANTHER" id="PTHR33495:SF2">
    <property type="entry name" value="ANTI-SIGMA FACTOR ANTAGONIST TM_1081-RELATED"/>
    <property type="match status" value="1"/>
</dbReference>
<dbReference type="GO" id="GO:0030435">
    <property type="term" value="P:sporulation resulting in formation of a cellular spore"/>
    <property type="evidence" value="ECO:0007669"/>
    <property type="project" value="UniProtKB-KW"/>
</dbReference>
<accession>A0A410QDQ4</accession>
<dbReference type="OrthoDB" id="9796601at2"/>
<proteinExistence type="inferred from homology"/>
<dbReference type="GO" id="GO:0045152">
    <property type="term" value="F:antisigma factor binding"/>
    <property type="evidence" value="ECO:0007669"/>
    <property type="project" value="InterPro"/>
</dbReference>
<dbReference type="EMBL" id="CP035282">
    <property type="protein sequence ID" value="QAT62121.1"/>
    <property type="molecule type" value="Genomic_DNA"/>
</dbReference>
<dbReference type="InterPro" id="IPR036513">
    <property type="entry name" value="STAS_dom_sf"/>
</dbReference>
<comment type="similarity">
    <text evidence="2 6">Belongs to the anti-sigma-factor antagonist family.</text>
</comment>
<dbReference type="InterPro" id="IPR002645">
    <property type="entry name" value="STAS_dom"/>
</dbReference>
<evidence type="ECO:0000313" key="8">
    <source>
        <dbReference type="EMBL" id="QAT62121.1"/>
    </source>
</evidence>
<evidence type="ECO:0000259" key="7">
    <source>
        <dbReference type="PROSITE" id="PS50801"/>
    </source>
</evidence>